<accession>D3SN65</accession>
<dbReference type="KEGG" id="tal:Thal_1566"/>
<dbReference type="OrthoDB" id="9786756at2"/>
<dbReference type="Pfam" id="PF02630">
    <property type="entry name" value="SCO1-SenC"/>
    <property type="match status" value="1"/>
</dbReference>
<dbReference type="STRING" id="638303.Thal_1566"/>
<dbReference type="RefSeq" id="WP_012992601.1">
    <property type="nucleotide sequence ID" value="NC_013894.1"/>
</dbReference>
<dbReference type="HOGENOM" id="CLU_058434_2_0_0"/>
<dbReference type="InterPro" id="IPR003782">
    <property type="entry name" value="SCO1/SenC"/>
</dbReference>
<keyword evidence="4" id="KW-1185">Reference proteome</keyword>
<dbReference type="AlphaFoldDB" id="D3SN65"/>
<evidence type="ECO:0000256" key="2">
    <source>
        <dbReference type="SAM" id="Phobius"/>
    </source>
</evidence>
<protein>
    <recommendedName>
        <fullName evidence="5">Electron transport protein SCO1/SenC</fullName>
    </recommendedName>
</protein>
<sequence>MGLLAVLVLLWGLAYAVPLPKEPVSFFDASVLKIEEEKYLGTSVPDVTFVDQSGTSHRLREFLNGRPLALILAYFSCDAACPLVVKHAVEASRGLEGRFRGLVLSFDPQDTPQDIGRFKERLHLPDTPSWHFGVMREEDIKRLTTALGYKYFYSRKDRVFVHPNVVVFLDARGRVVRYLYGITPRERDFRLAVAEASLGKVSPNSLVDLAFLACYRYNPREGRYSLNPVVVLGTAGLVLGGVTFVYAVIRRKREVQR</sequence>
<evidence type="ECO:0000313" key="3">
    <source>
        <dbReference type="EMBL" id="ADC90195.1"/>
    </source>
</evidence>
<feature type="transmembrane region" description="Helical" evidence="2">
    <location>
        <begin position="229"/>
        <end position="249"/>
    </location>
</feature>
<dbReference type="eggNOG" id="COG1999">
    <property type="taxonomic scope" value="Bacteria"/>
</dbReference>
<dbReference type="SUPFAM" id="SSF52833">
    <property type="entry name" value="Thioredoxin-like"/>
    <property type="match status" value="1"/>
</dbReference>
<keyword evidence="2" id="KW-0472">Membrane</keyword>
<comment type="similarity">
    <text evidence="1">Belongs to the SCO1/2 family.</text>
</comment>
<dbReference type="CDD" id="cd02968">
    <property type="entry name" value="SCO"/>
    <property type="match status" value="1"/>
</dbReference>
<gene>
    <name evidence="3" type="ordered locus">Thal_1566</name>
</gene>
<evidence type="ECO:0008006" key="5">
    <source>
        <dbReference type="Google" id="ProtNLM"/>
    </source>
</evidence>
<evidence type="ECO:0000256" key="1">
    <source>
        <dbReference type="ARBA" id="ARBA00010996"/>
    </source>
</evidence>
<dbReference type="InterPro" id="IPR036249">
    <property type="entry name" value="Thioredoxin-like_sf"/>
</dbReference>
<keyword evidence="2" id="KW-0812">Transmembrane</keyword>
<dbReference type="Proteomes" id="UP000002043">
    <property type="component" value="Chromosome"/>
</dbReference>
<organism evidence="3 4">
    <name type="scientific">Thermocrinis albus (strain DSM 14484 / JCM 11386 / HI 11/12)</name>
    <dbReference type="NCBI Taxonomy" id="638303"/>
    <lineage>
        <taxon>Bacteria</taxon>
        <taxon>Pseudomonadati</taxon>
        <taxon>Aquificota</taxon>
        <taxon>Aquificia</taxon>
        <taxon>Aquificales</taxon>
        <taxon>Aquificaceae</taxon>
        <taxon>Thermocrinis</taxon>
    </lineage>
</organism>
<dbReference type="EMBL" id="CP001931">
    <property type="protein sequence ID" value="ADC90195.1"/>
    <property type="molecule type" value="Genomic_DNA"/>
</dbReference>
<keyword evidence="2" id="KW-1133">Transmembrane helix</keyword>
<evidence type="ECO:0000313" key="4">
    <source>
        <dbReference type="Proteomes" id="UP000002043"/>
    </source>
</evidence>
<dbReference type="Gene3D" id="3.40.30.10">
    <property type="entry name" value="Glutaredoxin"/>
    <property type="match status" value="1"/>
</dbReference>
<reference evidence="4" key="1">
    <citation type="journal article" date="2010" name="Stand. Genomic Sci.">
        <title>Complete genome sequence of Thermocrinis albus type strain (HI 11/12T).</title>
        <authorList>
            <person name="Wirth R."/>
            <person name="Sikorski J."/>
            <person name="Brambilla E."/>
            <person name="Misra M."/>
            <person name="Lapidus A."/>
            <person name="Copeland A."/>
            <person name="Nolan M."/>
            <person name="Lucas S."/>
            <person name="Chen F."/>
            <person name="Tice H."/>
            <person name="Cheng J.F."/>
            <person name="Han C."/>
            <person name="Detter J.C."/>
            <person name="Tapia R."/>
            <person name="Bruce D."/>
            <person name="Goodwin L."/>
            <person name="Pitluck S."/>
            <person name="Pati A."/>
            <person name="Anderson I."/>
            <person name="Ivanova N."/>
            <person name="Mavromatis K."/>
            <person name="Mikhailova N."/>
            <person name="Chen A."/>
            <person name="Palaniappan K."/>
            <person name="Bilek Y."/>
            <person name="Hader T."/>
            <person name="Land M."/>
            <person name="Hauser L."/>
            <person name="Chang Y.J."/>
            <person name="Jeffries C.D."/>
            <person name="Tindall B.J."/>
            <person name="Rohde M."/>
            <person name="Goker M."/>
            <person name="Bristow J."/>
            <person name="Eisen J.A."/>
            <person name="Markowitz V."/>
            <person name="Hugenholtz P."/>
            <person name="Kyrpides N.C."/>
            <person name="Klenk H.P."/>
        </authorList>
    </citation>
    <scope>NUCLEOTIDE SEQUENCE [LARGE SCALE GENOMIC DNA]</scope>
    <source>
        <strain evidence="4">DSM 14484 / JCM 11386 / HI 11/12</strain>
    </source>
</reference>
<proteinExistence type="inferred from homology"/>
<name>D3SN65_THEAH</name>